<keyword evidence="2" id="KW-1185">Reference proteome</keyword>
<organism evidence="1 2">
    <name type="scientific">Brachionus plicatilis</name>
    <name type="common">Marine rotifer</name>
    <name type="synonym">Brachionus muelleri</name>
    <dbReference type="NCBI Taxonomy" id="10195"/>
    <lineage>
        <taxon>Eukaryota</taxon>
        <taxon>Metazoa</taxon>
        <taxon>Spiralia</taxon>
        <taxon>Gnathifera</taxon>
        <taxon>Rotifera</taxon>
        <taxon>Eurotatoria</taxon>
        <taxon>Monogononta</taxon>
        <taxon>Pseudotrocha</taxon>
        <taxon>Ploima</taxon>
        <taxon>Brachionidae</taxon>
        <taxon>Brachionus</taxon>
    </lineage>
</organism>
<dbReference type="AlphaFoldDB" id="A0A3M7RQL5"/>
<name>A0A3M7RQL5_BRAPC</name>
<protein>
    <submittedName>
        <fullName evidence="1">Uncharacterized protein</fullName>
    </submittedName>
</protein>
<dbReference type="EMBL" id="REGN01002862">
    <property type="protein sequence ID" value="RNA25769.1"/>
    <property type="molecule type" value="Genomic_DNA"/>
</dbReference>
<proteinExistence type="predicted"/>
<comment type="caution">
    <text evidence="1">The sequence shown here is derived from an EMBL/GenBank/DDBJ whole genome shotgun (WGS) entry which is preliminary data.</text>
</comment>
<dbReference type="Proteomes" id="UP000276133">
    <property type="component" value="Unassembled WGS sequence"/>
</dbReference>
<reference evidence="1 2" key="1">
    <citation type="journal article" date="2018" name="Sci. Rep.">
        <title>Genomic signatures of local adaptation to the degree of environmental predictability in rotifers.</title>
        <authorList>
            <person name="Franch-Gras L."/>
            <person name="Hahn C."/>
            <person name="Garcia-Roger E.M."/>
            <person name="Carmona M.J."/>
            <person name="Serra M."/>
            <person name="Gomez A."/>
        </authorList>
    </citation>
    <scope>NUCLEOTIDE SEQUENCE [LARGE SCALE GENOMIC DNA]</scope>
    <source>
        <strain evidence="1">HYR1</strain>
    </source>
</reference>
<accession>A0A3M7RQL5</accession>
<evidence type="ECO:0000313" key="2">
    <source>
        <dbReference type="Proteomes" id="UP000276133"/>
    </source>
</evidence>
<sequence length="82" mass="9625">MYSGFNSNQPSKIQSTRLFIFSDLNAYYDKYYFVNHTWLVKSLSLKSESELFKSHKSHSSPSPDFKILNTEEEIYAKIATKF</sequence>
<gene>
    <name evidence="1" type="ORF">BpHYR1_038866</name>
</gene>
<evidence type="ECO:0000313" key="1">
    <source>
        <dbReference type="EMBL" id="RNA25769.1"/>
    </source>
</evidence>